<organism evidence="3 4">
    <name type="scientific">Nonomuraea glycinis</name>
    <dbReference type="NCBI Taxonomy" id="2047744"/>
    <lineage>
        <taxon>Bacteria</taxon>
        <taxon>Bacillati</taxon>
        <taxon>Actinomycetota</taxon>
        <taxon>Actinomycetes</taxon>
        <taxon>Streptosporangiales</taxon>
        <taxon>Streptosporangiaceae</taxon>
        <taxon>Nonomuraea</taxon>
    </lineage>
</organism>
<evidence type="ECO:0000313" key="4">
    <source>
        <dbReference type="Proteomes" id="UP000660745"/>
    </source>
</evidence>
<protein>
    <recommendedName>
        <fullName evidence="2">Knr4/Smi1-like domain-containing protein</fullName>
    </recommendedName>
</protein>
<evidence type="ECO:0000256" key="1">
    <source>
        <dbReference type="SAM" id="MobiDB-lite"/>
    </source>
</evidence>
<dbReference type="InterPro" id="IPR018958">
    <property type="entry name" value="Knr4/Smi1-like_dom"/>
</dbReference>
<accession>A0A918AIH1</accession>
<dbReference type="InterPro" id="IPR037883">
    <property type="entry name" value="Knr4/Smi1-like_sf"/>
</dbReference>
<reference evidence="3" key="2">
    <citation type="submission" date="2020-09" db="EMBL/GenBank/DDBJ databases">
        <authorList>
            <person name="Sun Q."/>
            <person name="Zhou Y."/>
        </authorList>
    </citation>
    <scope>NUCLEOTIDE SEQUENCE</scope>
    <source>
        <strain evidence="3">CGMCC 4.7430</strain>
    </source>
</reference>
<dbReference type="SMART" id="SM00860">
    <property type="entry name" value="SMI1_KNR4"/>
    <property type="match status" value="1"/>
</dbReference>
<dbReference type="PANTHER" id="PTHR47432:SF1">
    <property type="entry name" value="CELL WALL ASSEMBLY REGULATOR SMI1"/>
    <property type="match status" value="1"/>
</dbReference>
<reference evidence="3" key="1">
    <citation type="journal article" date="2014" name="Int. J. Syst. Evol. Microbiol.">
        <title>Complete genome sequence of Corynebacterium casei LMG S-19264T (=DSM 44701T), isolated from a smear-ripened cheese.</title>
        <authorList>
            <consortium name="US DOE Joint Genome Institute (JGI-PGF)"/>
            <person name="Walter F."/>
            <person name="Albersmeier A."/>
            <person name="Kalinowski J."/>
            <person name="Ruckert C."/>
        </authorList>
    </citation>
    <scope>NUCLEOTIDE SEQUENCE</scope>
    <source>
        <strain evidence="3">CGMCC 4.7430</strain>
    </source>
</reference>
<dbReference type="Proteomes" id="UP000660745">
    <property type="component" value="Unassembled WGS sequence"/>
</dbReference>
<dbReference type="InterPro" id="IPR051873">
    <property type="entry name" value="KNR4/SMI1_regulator"/>
</dbReference>
<name>A0A918AIH1_9ACTN</name>
<dbReference type="SUPFAM" id="SSF160631">
    <property type="entry name" value="SMI1/KNR4-like"/>
    <property type="match status" value="1"/>
</dbReference>
<feature type="region of interest" description="Disordered" evidence="1">
    <location>
        <begin position="104"/>
        <end position="126"/>
    </location>
</feature>
<evidence type="ECO:0000259" key="2">
    <source>
        <dbReference type="SMART" id="SM00860"/>
    </source>
</evidence>
<evidence type="ECO:0000313" key="3">
    <source>
        <dbReference type="EMBL" id="GGP18703.1"/>
    </source>
</evidence>
<dbReference type="Pfam" id="PF09346">
    <property type="entry name" value="SMI1_KNR4"/>
    <property type="match status" value="1"/>
</dbReference>
<comment type="caution">
    <text evidence="3">The sequence shown here is derived from an EMBL/GenBank/DDBJ whole genome shotgun (WGS) entry which is preliminary data.</text>
</comment>
<dbReference type="Gene3D" id="3.40.1580.10">
    <property type="entry name" value="SMI1/KNR4-like"/>
    <property type="match status" value="1"/>
</dbReference>
<dbReference type="AlphaFoldDB" id="A0A918AIH1"/>
<dbReference type="PANTHER" id="PTHR47432">
    <property type="entry name" value="CELL WALL ASSEMBLY REGULATOR SMI1"/>
    <property type="match status" value="1"/>
</dbReference>
<dbReference type="EMBL" id="BMNK01000032">
    <property type="protein sequence ID" value="GGP18703.1"/>
    <property type="molecule type" value="Genomic_DNA"/>
</dbReference>
<feature type="domain" description="Knr4/Smi1-like" evidence="2">
    <location>
        <begin position="166"/>
        <end position="299"/>
    </location>
</feature>
<gene>
    <name evidence="3" type="ORF">GCM10012278_91770</name>
</gene>
<proteinExistence type="predicted"/>
<sequence length="333" mass="37009">MEQWPPAPILGTPTAADLSRFAARPSVLDRPGFIKFFEPGEPRKPLEEPVRRRLVRWGMAGFALFLLVVGTQVLENMVFAKETATVVHEYPFIGYPADVPNGDSLPQPAPYEKLPSADEDCAPRSAEPRVRKVSTKVTRAVNRQWRRIETWLKTNAPTTYRTLGEPGDAEAIAAAEAYMSVRFPNDLRASLLRHDGSVFPEDSWPFGFLGHANLNVREIRDEWSSLCAVDGEDEGEEGFSLPRQEWWDGRMIPFAADGSGDNLVIDSLMRDVGQTDHEGTMSFTPGEVPIRSYYALLKRTADAMENGGSIGHWKPRAVGGELAWDAAETPPSR</sequence>
<keyword evidence="4" id="KW-1185">Reference proteome</keyword>